<keyword evidence="8" id="KW-1185">Reference proteome</keyword>
<organism evidence="7 8">
    <name type="scientific">Fusarium albosuccineum</name>
    <dbReference type="NCBI Taxonomy" id="1237068"/>
    <lineage>
        <taxon>Eukaryota</taxon>
        <taxon>Fungi</taxon>
        <taxon>Dikarya</taxon>
        <taxon>Ascomycota</taxon>
        <taxon>Pezizomycotina</taxon>
        <taxon>Sordariomycetes</taxon>
        <taxon>Hypocreomycetidae</taxon>
        <taxon>Hypocreales</taxon>
        <taxon>Nectriaceae</taxon>
        <taxon>Fusarium</taxon>
        <taxon>Fusarium decemcellulare species complex</taxon>
    </lineage>
</organism>
<feature type="region of interest" description="Disordered" evidence="5">
    <location>
        <begin position="132"/>
        <end position="166"/>
    </location>
</feature>
<comment type="subcellular location">
    <subcellularLocation>
        <location evidence="1">Membrane</location>
        <topology evidence="1">Single-pass membrane protein</topology>
    </subcellularLocation>
</comment>
<dbReference type="OrthoDB" id="5215637at2759"/>
<protein>
    <submittedName>
        <fullName evidence="7">Uncharacterized protein</fullName>
    </submittedName>
</protein>
<sequence>MAAKRPTRSTSHAAMPTQPTQSAAYWTITTIVLPVKTKIGLGARRSAQEVKQCASNEFCCNLDSSKDCCSNNAERFSLDSPKPSTGTSDSSSSTSTPVGAIAGGVVGGIVAIALVLGLIWWLLRRKKKQTETSTPLKGAYDGEDTTSKTPDGSISAQQPLVEADAGPEAVLVESDARPVQPSRVHELPA</sequence>
<evidence type="ECO:0000313" key="7">
    <source>
        <dbReference type="EMBL" id="KAF4460297.1"/>
    </source>
</evidence>
<gene>
    <name evidence="7" type="ORF">FALBO_12925</name>
</gene>
<keyword evidence="4 6" id="KW-0472">Membrane</keyword>
<dbReference type="GO" id="GO:0071944">
    <property type="term" value="C:cell periphery"/>
    <property type="evidence" value="ECO:0007669"/>
    <property type="project" value="UniProtKB-ARBA"/>
</dbReference>
<feature type="region of interest" description="Disordered" evidence="5">
    <location>
        <begin position="75"/>
        <end position="96"/>
    </location>
</feature>
<evidence type="ECO:0000256" key="4">
    <source>
        <dbReference type="ARBA" id="ARBA00023136"/>
    </source>
</evidence>
<evidence type="ECO:0000256" key="1">
    <source>
        <dbReference type="ARBA" id="ARBA00004167"/>
    </source>
</evidence>
<dbReference type="Proteomes" id="UP000554235">
    <property type="component" value="Unassembled WGS sequence"/>
</dbReference>
<proteinExistence type="predicted"/>
<feature type="compositionally biased region" description="Polar residues" evidence="5">
    <location>
        <begin position="147"/>
        <end position="158"/>
    </location>
</feature>
<evidence type="ECO:0000256" key="5">
    <source>
        <dbReference type="SAM" id="MobiDB-lite"/>
    </source>
</evidence>
<evidence type="ECO:0000256" key="6">
    <source>
        <dbReference type="SAM" id="Phobius"/>
    </source>
</evidence>
<feature type="transmembrane region" description="Helical" evidence="6">
    <location>
        <begin position="98"/>
        <end position="123"/>
    </location>
</feature>
<feature type="compositionally biased region" description="Low complexity" evidence="5">
    <location>
        <begin position="80"/>
        <end position="96"/>
    </location>
</feature>
<dbReference type="EMBL" id="JAADYS010001975">
    <property type="protein sequence ID" value="KAF4460297.1"/>
    <property type="molecule type" value="Genomic_DNA"/>
</dbReference>
<keyword evidence="2 6" id="KW-0812">Transmembrane</keyword>
<evidence type="ECO:0000256" key="2">
    <source>
        <dbReference type="ARBA" id="ARBA00022692"/>
    </source>
</evidence>
<evidence type="ECO:0000313" key="8">
    <source>
        <dbReference type="Proteomes" id="UP000554235"/>
    </source>
</evidence>
<keyword evidence="3 6" id="KW-1133">Transmembrane helix</keyword>
<dbReference type="PANTHER" id="PTHR15549">
    <property type="entry name" value="PAIRED IMMUNOGLOBULIN-LIKE TYPE 2 RECEPTOR"/>
    <property type="match status" value="1"/>
</dbReference>
<evidence type="ECO:0000256" key="3">
    <source>
        <dbReference type="ARBA" id="ARBA00022989"/>
    </source>
</evidence>
<dbReference type="AlphaFoldDB" id="A0A8H4KZS3"/>
<accession>A0A8H4KZS3</accession>
<comment type="caution">
    <text evidence="7">The sequence shown here is derived from an EMBL/GenBank/DDBJ whole genome shotgun (WGS) entry which is preliminary data.</text>
</comment>
<reference evidence="7 8" key="1">
    <citation type="submission" date="2020-01" db="EMBL/GenBank/DDBJ databases">
        <title>Identification and distribution of gene clusters putatively required for synthesis of sphingolipid metabolism inhibitors in phylogenetically diverse species of the filamentous fungus Fusarium.</title>
        <authorList>
            <person name="Kim H.-S."/>
            <person name="Busman M."/>
            <person name="Brown D.W."/>
            <person name="Divon H."/>
            <person name="Uhlig S."/>
            <person name="Proctor R.H."/>
        </authorList>
    </citation>
    <scope>NUCLEOTIDE SEQUENCE [LARGE SCALE GENOMIC DNA]</scope>
    <source>
        <strain evidence="7 8">NRRL 20459</strain>
    </source>
</reference>
<dbReference type="Gene3D" id="1.20.5.510">
    <property type="entry name" value="Single helix bin"/>
    <property type="match status" value="1"/>
</dbReference>
<dbReference type="InterPro" id="IPR051694">
    <property type="entry name" value="Immunoregulatory_rcpt-like"/>
</dbReference>
<dbReference type="GO" id="GO:0016020">
    <property type="term" value="C:membrane"/>
    <property type="evidence" value="ECO:0007669"/>
    <property type="project" value="UniProtKB-SubCell"/>
</dbReference>
<name>A0A8H4KZS3_9HYPO</name>